<name>B4JNN0_DROGR</name>
<dbReference type="InterPro" id="IPR000560">
    <property type="entry name" value="His_Pase_clade-2"/>
</dbReference>
<feature type="disulfide bond" evidence="16">
    <location>
        <begin position="415"/>
        <end position="422"/>
    </location>
</feature>
<dbReference type="EMBL" id="BK064413">
    <property type="protein sequence ID" value="DBA35691.1"/>
    <property type="molecule type" value="mRNA"/>
</dbReference>
<comment type="catalytic activity">
    <reaction evidence="15">
        <text>(2R)-2,3-bisphosphoglycerate + H2O = (2R)-2-phosphoglycerate + phosphate</text>
        <dbReference type="Rhea" id="RHEA:27381"/>
        <dbReference type="ChEBI" id="CHEBI:15377"/>
        <dbReference type="ChEBI" id="CHEBI:43474"/>
        <dbReference type="ChEBI" id="CHEBI:58248"/>
        <dbReference type="ChEBI" id="CHEBI:58289"/>
        <dbReference type="EC" id="3.1.3.80"/>
    </reaction>
    <physiologicalReaction direction="left-to-right" evidence="15">
        <dbReference type="Rhea" id="RHEA:27382"/>
    </physiologicalReaction>
</comment>
<gene>
    <name evidence="19" type="primary">Dgri\GH24109</name>
    <name evidence="18" type="synonym">DgriCAF1_Mipp2-PA</name>
    <name evidence="19" type="ORF">Dgri_GH24109</name>
</gene>
<dbReference type="PANTHER" id="PTHR20963:SF51">
    <property type="entry name" value="MULTIPLE INOSITOL POLYPHOSPHATE PHOSPHATASE 1"/>
    <property type="match status" value="1"/>
</dbReference>
<dbReference type="SUPFAM" id="SSF53254">
    <property type="entry name" value="Phosphoglycerate mutase-like"/>
    <property type="match status" value="1"/>
</dbReference>
<evidence type="ECO:0000256" key="7">
    <source>
        <dbReference type="ARBA" id="ARBA00022729"/>
    </source>
</evidence>
<feature type="chain" id="PRO_5002809252" description="Multiple inositol polyphosphate phosphatase 1" evidence="17">
    <location>
        <begin position="28"/>
        <end position="448"/>
    </location>
</feature>
<evidence type="ECO:0000313" key="18">
    <source>
        <dbReference type="EMBL" id="DBA35691.1"/>
    </source>
</evidence>
<keyword evidence="20" id="KW-1185">Reference proteome</keyword>
<reference evidence="19" key="3">
    <citation type="submission" date="2008-06" db="EMBL/GenBank/DDBJ databases">
        <authorList>
            <consortium name="FlyBase"/>
        </authorList>
    </citation>
    <scope>NUCLEOTIDE SEQUENCE</scope>
    <source>
        <strain evidence="19">TSC#15287-2541.00</strain>
    </source>
</reference>
<keyword evidence="6" id="KW-1003">Cell membrane</keyword>
<evidence type="ECO:0000256" key="4">
    <source>
        <dbReference type="ARBA" id="ARBA00013040"/>
    </source>
</evidence>
<evidence type="ECO:0000256" key="1">
    <source>
        <dbReference type="ARBA" id="ARBA00004236"/>
    </source>
</evidence>
<dbReference type="HOGENOM" id="CLU_029165_0_0_1"/>
<dbReference type="FunCoup" id="B4JNN0">
    <property type="interactions" value="471"/>
</dbReference>
<dbReference type="InterPro" id="IPR016274">
    <property type="entry name" value="Histidine_acid_Pase_euk"/>
</dbReference>
<dbReference type="EC" id="3.1.3.62" evidence="4"/>
<evidence type="ECO:0000256" key="16">
    <source>
        <dbReference type="PIRSR" id="PIRSR000894-2"/>
    </source>
</evidence>
<dbReference type="EC" id="3.1.3.80" evidence="3"/>
<dbReference type="FunFam" id="3.40.50.1240:FF:000014">
    <property type="entry name" value="Multiple inositol polyphosphate phosphatase 1"/>
    <property type="match status" value="1"/>
</dbReference>
<dbReference type="PIRSF" id="PIRSF000894">
    <property type="entry name" value="Acid_phosphatase"/>
    <property type="match status" value="1"/>
</dbReference>
<dbReference type="GO" id="GO:0005886">
    <property type="term" value="C:plasma membrane"/>
    <property type="evidence" value="ECO:0007669"/>
    <property type="project" value="UniProtKB-SubCell"/>
</dbReference>
<dbReference type="Proteomes" id="UP000001070">
    <property type="component" value="Unassembled WGS sequence"/>
</dbReference>
<dbReference type="InParanoid" id="B4JNN0"/>
<dbReference type="PANTHER" id="PTHR20963">
    <property type="entry name" value="MULTIPLE INOSITOL POLYPHOSPHATE PHOSPHATASE-RELATED"/>
    <property type="match status" value="1"/>
</dbReference>
<dbReference type="AlphaFoldDB" id="B4JNN0"/>
<keyword evidence="16" id="KW-1015">Disulfide bond</keyword>
<dbReference type="EMBL" id="CH916371">
    <property type="protein sequence ID" value="EDV92323.1"/>
    <property type="molecule type" value="Genomic_DNA"/>
</dbReference>
<dbReference type="GO" id="GO:0034417">
    <property type="term" value="F:bisphosphoglycerate 3-phosphatase activity"/>
    <property type="evidence" value="ECO:0007669"/>
    <property type="project" value="UniProtKB-EC"/>
</dbReference>
<evidence type="ECO:0000256" key="15">
    <source>
        <dbReference type="ARBA" id="ARBA00043832"/>
    </source>
</evidence>
<dbReference type="eggNOG" id="KOG1382">
    <property type="taxonomic scope" value="Eukaryota"/>
</dbReference>
<dbReference type="OMA" id="RGRSDWC"/>
<evidence type="ECO:0000256" key="11">
    <source>
        <dbReference type="ARBA" id="ARBA00031642"/>
    </source>
</evidence>
<feature type="signal peptide" evidence="17">
    <location>
        <begin position="1"/>
        <end position="27"/>
    </location>
</feature>
<evidence type="ECO:0000256" key="10">
    <source>
        <dbReference type="ARBA" id="ARBA00023180"/>
    </source>
</evidence>
<dbReference type="GO" id="GO:0052745">
    <property type="term" value="F:inositol phosphate phosphatase activity"/>
    <property type="evidence" value="ECO:0007669"/>
    <property type="project" value="TreeGrafter"/>
</dbReference>
<comment type="subcellular location">
    <subcellularLocation>
        <location evidence="1">Cell membrane</location>
    </subcellularLocation>
</comment>
<evidence type="ECO:0000256" key="6">
    <source>
        <dbReference type="ARBA" id="ARBA00022475"/>
    </source>
</evidence>
<evidence type="ECO:0000256" key="5">
    <source>
        <dbReference type="ARBA" id="ARBA00018097"/>
    </source>
</evidence>
<dbReference type="CDD" id="cd07061">
    <property type="entry name" value="HP_HAP_like"/>
    <property type="match status" value="1"/>
</dbReference>
<dbReference type="PhylomeDB" id="B4JNN0"/>
<dbReference type="InterPro" id="IPR029033">
    <property type="entry name" value="His_PPase_superfam"/>
</dbReference>
<dbReference type="Gene3D" id="3.40.50.1240">
    <property type="entry name" value="Phosphoglycerate mutase-like"/>
    <property type="match status" value="1"/>
</dbReference>
<reference evidence="18" key="4">
    <citation type="journal article" date="2022" name="F1000Research">
        <title>Manual annotation of Drosophila genes: a Genomics Education Partnership protocol.</title>
        <authorList>
            <person name="Rele C.P."/>
            <person name="Sandlin K.M."/>
            <person name="Leung W."/>
            <person name="Reed L.K."/>
        </authorList>
    </citation>
    <scope>NUCLEOTIDE SEQUENCE</scope>
</reference>
<evidence type="ECO:0000256" key="17">
    <source>
        <dbReference type="SAM" id="SignalP"/>
    </source>
</evidence>
<keyword evidence="9" id="KW-0472">Membrane</keyword>
<comment type="similarity">
    <text evidence="2">Belongs to the histidine acid phosphatase family. MINPP1 subfamily.</text>
</comment>
<evidence type="ECO:0000256" key="9">
    <source>
        <dbReference type="ARBA" id="ARBA00023136"/>
    </source>
</evidence>
<comment type="catalytic activity">
    <reaction evidence="14">
        <text>1D-myo-inositol hexakisphosphate + H2O = 1D-myo-inositol 1,2,4,5,6-pentakisphosphate + phosphate</text>
        <dbReference type="Rhea" id="RHEA:16989"/>
        <dbReference type="ChEBI" id="CHEBI:15377"/>
        <dbReference type="ChEBI" id="CHEBI:43474"/>
        <dbReference type="ChEBI" id="CHEBI:57798"/>
        <dbReference type="ChEBI" id="CHEBI:58130"/>
        <dbReference type="EC" id="3.1.3.62"/>
    </reaction>
    <physiologicalReaction direction="left-to-right" evidence="14">
        <dbReference type="Rhea" id="RHEA:16990"/>
    </physiologicalReaction>
</comment>
<sequence>MLNSYVLIIPLLLILLLLLLQHHLTTADAVAACNNVDRSDIERRLSTKTPYRAIANYNDSSPKYDGCHPTRVWAIIRHGTRNPSESVILHAKRRLTEIKALLLKQSEPNFCADELNQLRHWNWDHIDANDEKLLVAEGEDELIELAERMQSRFPNLLPDIYNPEWFYMKYTATQRTLKSAQSFATGLFGRHRIHAITYPEPLHRDPVLRFYKLCNRWKTDVDKNPETMFNARSFYAEPAMQSAVAHVRSSTQIMNLTPQDVQLMYTVCAFETAWQRHKPPSVWCRFFNVAALSALEFAEDLEYYWNDGYGYELTHRIACPAIADMFAAIDTPRPRANATFYFTHSGTLLKMLAHLGVARDERPLTHKDFGNERHWRTSEIDAFATNLAFVRYDCIAKDPHVLVMHQERVVRLPGCPQDDDLCPLSTLRRNYEESVERCDFEALCQVAK</sequence>
<dbReference type="SMR" id="B4JNN0"/>
<evidence type="ECO:0000256" key="2">
    <source>
        <dbReference type="ARBA" id="ARBA00008422"/>
    </source>
</evidence>
<protein>
    <recommendedName>
        <fullName evidence="5">Multiple inositol polyphosphate phosphatase 1</fullName>
        <ecNumber evidence="4">3.1.3.62</ecNumber>
        <ecNumber evidence="3">3.1.3.80</ecNumber>
    </recommendedName>
    <alternativeName>
        <fullName evidence="11">2,3-bisphosphoglycerate 3-phosphatase</fullName>
    </alternativeName>
</protein>
<organism evidence="20">
    <name type="scientific">Drosophila grimshawi</name>
    <name type="common">Hawaiian fruit fly</name>
    <name type="synonym">Idiomyia grimshawi</name>
    <dbReference type="NCBI Taxonomy" id="7222"/>
    <lineage>
        <taxon>Eukaryota</taxon>
        <taxon>Metazoa</taxon>
        <taxon>Ecdysozoa</taxon>
        <taxon>Arthropoda</taxon>
        <taxon>Hexapoda</taxon>
        <taxon>Insecta</taxon>
        <taxon>Pterygota</taxon>
        <taxon>Neoptera</taxon>
        <taxon>Endopterygota</taxon>
        <taxon>Diptera</taxon>
        <taxon>Brachycera</taxon>
        <taxon>Muscomorpha</taxon>
        <taxon>Ephydroidea</taxon>
        <taxon>Drosophilidae</taxon>
        <taxon>Drosophila</taxon>
        <taxon>Hawaiian Drosophila</taxon>
    </lineage>
</organism>
<dbReference type="OrthoDB" id="10262360at2759"/>
<comment type="catalytic activity">
    <reaction evidence="13">
        <text>1D-myo-inositol 1,2,4,5,6-pentakisphosphate + H2O = 1D-myo-inositol 1,2,5,6-tetrakisphosphate + phosphate</text>
        <dbReference type="Rhea" id="RHEA:77115"/>
        <dbReference type="ChEBI" id="CHEBI:15377"/>
        <dbReference type="ChEBI" id="CHEBI:43474"/>
        <dbReference type="ChEBI" id="CHEBI:57798"/>
        <dbReference type="ChEBI" id="CHEBI:195535"/>
        <dbReference type="EC" id="3.1.3.62"/>
    </reaction>
    <physiologicalReaction direction="left-to-right" evidence="13">
        <dbReference type="Rhea" id="RHEA:77116"/>
    </physiologicalReaction>
</comment>
<evidence type="ECO:0000256" key="8">
    <source>
        <dbReference type="ARBA" id="ARBA00022801"/>
    </source>
</evidence>
<comment type="catalytic activity">
    <reaction evidence="12">
        <text>1D-myo-inositol 1,2,5,6-tetrakisphosphate + H2O = 1D-myo-inositol 1,2,6-trisphosphate + phosphate</text>
        <dbReference type="Rhea" id="RHEA:77119"/>
        <dbReference type="ChEBI" id="CHEBI:15377"/>
        <dbReference type="ChEBI" id="CHEBI:43474"/>
        <dbReference type="ChEBI" id="CHEBI:195535"/>
        <dbReference type="ChEBI" id="CHEBI:195537"/>
        <dbReference type="EC" id="3.1.3.62"/>
    </reaction>
    <physiologicalReaction direction="left-to-right" evidence="12">
        <dbReference type="Rhea" id="RHEA:77120"/>
    </physiologicalReaction>
</comment>
<proteinExistence type="evidence at transcript level"/>
<keyword evidence="8" id="KW-0378">Hydrolase</keyword>
<dbReference type="GO" id="GO:0003993">
    <property type="term" value="F:acid phosphatase activity"/>
    <property type="evidence" value="ECO:0007669"/>
    <property type="project" value="TreeGrafter"/>
</dbReference>
<reference evidence="19" key="2">
    <citation type="journal article" date="2008" name="Bioinformatics">
        <title>Assembly reconciliation.</title>
        <authorList>
            <person name="Zimin A.V."/>
            <person name="Smith D.R."/>
            <person name="Sutton G."/>
            <person name="Yorke J.A."/>
        </authorList>
    </citation>
    <scope>NUCLEOTIDE SEQUENCE</scope>
    <source>
        <strain evidence="19">TSC#15287-2541.00</strain>
    </source>
</reference>
<evidence type="ECO:0000313" key="20">
    <source>
        <dbReference type="Proteomes" id="UP000001070"/>
    </source>
</evidence>
<feature type="disulfide bond" evidence="16">
    <location>
        <begin position="268"/>
        <end position="284"/>
    </location>
</feature>
<reference evidence="19 20" key="1">
    <citation type="journal article" date="2007" name="Nature">
        <title>Evolution of genes and genomes on the Drosophila phylogeny.</title>
        <authorList>
            <consortium name="Drosophila 12 Genomes Consortium"/>
            <person name="Clark A.G."/>
            <person name="Eisen M.B."/>
            <person name="Smith D.R."/>
            <person name="Bergman C.M."/>
            <person name="Oliver B."/>
            <person name="Markow T.A."/>
            <person name="Kaufman T.C."/>
            <person name="Kellis M."/>
            <person name="Gelbart W."/>
            <person name="Iyer V.N."/>
            <person name="Pollard D.A."/>
            <person name="Sackton T.B."/>
            <person name="Larracuente A.M."/>
            <person name="Singh N.D."/>
            <person name="Abad J.P."/>
            <person name="Abt D.N."/>
            <person name="Adryan B."/>
            <person name="Aguade M."/>
            <person name="Akashi H."/>
            <person name="Anderson W.W."/>
            <person name="Aquadro C.F."/>
            <person name="Ardell D.H."/>
            <person name="Arguello R."/>
            <person name="Artieri C.G."/>
            <person name="Barbash D.A."/>
            <person name="Barker D."/>
            <person name="Barsanti P."/>
            <person name="Batterham P."/>
            <person name="Batzoglou S."/>
            <person name="Begun D."/>
            <person name="Bhutkar A."/>
            <person name="Blanco E."/>
            <person name="Bosak S.A."/>
            <person name="Bradley R.K."/>
            <person name="Brand A.D."/>
            <person name="Brent M.R."/>
            <person name="Brooks A.N."/>
            <person name="Brown R.H."/>
            <person name="Butlin R.K."/>
            <person name="Caggese C."/>
            <person name="Calvi B.R."/>
            <person name="Bernardo de Carvalho A."/>
            <person name="Caspi A."/>
            <person name="Castrezana S."/>
            <person name="Celniker S.E."/>
            <person name="Chang J.L."/>
            <person name="Chapple C."/>
            <person name="Chatterji S."/>
            <person name="Chinwalla A."/>
            <person name="Civetta A."/>
            <person name="Clifton S.W."/>
            <person name="Comeron J.M."/>
            <person name="Costello J.C."/>
            <person name="Coyne J.A."/>
            <person name="Daub J."/>
            <person name="David R.G."/>
            <person name="Delcher A.L."/>
            <person name="Delehaunty K."/>
            <person name="Do C.B."/>
            <person name="Ebling H."/>
            <person name="Edwards K."/>
            <person name="Eickbush T."/>
            <person name="Evans J.D."/>
            <person name="Filipski A."/>
            <person name="Findeiss S."/>
            <person name="Freyhult E."/>
            <person name="Fulton L."/>
            <person name="Fulton R."/>
            <person name="Garcia A.C."/>
            <person name="Gardiner A."/>
            <person name="Garfield D.A."/>
            <person name="Garvin B.E."/>
            <person name="Gibson G."/>
            <person name="Gilbert D."/>
            <person name="Gnerre S."/>
            <person name="Godfrey J."/>
            <person name="Good R."/>
            <person name="Gotea V."/>
            <person name="Gravely B."/>
            <person name="Greenberg A.J."/>
            <person name="Griffiths-Jones S."/>
            <person name="Gross S."/>
            <person name="Guigo R."/>
            <person name="Gustafson E.A."/>
            <person name="Haerty W."/>
            <person name="Hahn M.W."/>
            <person name="Halligan D.L."/>
            <person name="Halpern A.L."/>
            <person name="Halter G.M."/>
            <person name="Han M.V."/>
            <person name="Heger A."/>
            <person name="Hillier L."/>
            <person name="Hinrichs A.S."/>
            <person name="Holmes I."/>
            <person name="Hoskins R.A."/>
            <person name="Hubisz M.J."/>
            <person name="Hultmark D."/>
            <person name="Huntley M.A."/>
            <person name="Jaffe D.B."/>
            <person name="Jagadeeshan S."/>
            <person name="Jeck W.R."/>
            <person name="Johnson J."/>
            <person name="Jones C.D."/>
            <person name="Jordan W.C."/>
            <person name="Karpen G.H."/>
            <person name="Kataoka E."/>
            <person name="Keightley P.D."/>
            <person name="Kheradpour P."/>
            <person name="Kirkness E.F."/>
            <person name="Koerich L.B."/>
            <person name="Kristiansen K."/>
            <person name="Kudrna D."/>
            <person name="Kulathinal R.J."/>
            <person name="Kumar S."/>
            <person name="Kwok R."/>
            <person name="Lander E."/>
            <person name="Langley C.H."/>
            <person name="Lapoint R."/>
            <person name="Lazzaro B.P."/>
            <person name="Lee S.J."/>
            <person name="Levesque L."/>
            <person name="Li R."/>
            <person name="Lin C.F."/>
            <person name="Lin M.F."/>
            <person name="Lindblad-Toh K."/>
            <person name="Llopart A."/>
            <person name="Long M."/>
            <person name="Low L."/>
            <person name="Lozovsky E."/>
            <person name="Lu J."/>
            <person name="Luo M."/>
            <person name="Machado C.A."/>
            <person name="Makalowski W."/>
            <person name="Marzo M."/>
            <person name="Matsuda M."/>
            <person name="Matzkin L."/>
            <person name="McAllister B."/>
            <person name="McBride C.S."/>
            <person name="McKernan B."/>
            <person name="McKernan K."/>
            <person name="Mendez-Lago M."/>
            <person name="Minx P."/>
            <person name="Mollenhauer M.U."/>
            <person name="Montooth K."/>
            <person name="Mount S.M."/>
            <person name="Mu X."/>
            <person name="Myers E."/>
            <person name="Negre B."/>
            <person name="Newfeld S."/>
            <person name="Nielsen R."/>
            <person name="Noor M.A."/>
            <person name="O'Grady P."/>
            <person name="Pachter L."/>
            <person name="Papaceit M."/>
            <person name="Parisi M.J."/>
            <person name="Parisi M."/>
            <person name="Parts L."/>
            <person name="Pedersen J.S."/>
            <person name="Pesole G."/>
            <person name="Phillippy A.M."/>
            <person name="Ponting C.P."/>
            <person name="Pop M."/>
            <person name="Porcelli D."/>
            <person name="Powell J.R."/>
            <person name="Prohaska S."/>
            <person name="Pruitt K."/>
            <person name="Puig M."/>
            <person name="Quesneville H."/>
            <person name="Ram K.R."/>
            <person name="Rand D."/>
            <person name="Rasmussen M.D."/>
            <person name="Reed L.K."/>
            <person name="Reenan R."/>
            <person name="Reily A."/>
            <person name="Remington K.A."/>
            <person name="Rieger T.T."/>
            <person name="Ritchie M.G."/>
            <person name="Robin C."/>
            <person name="Rogers Y.H."/>
            <person name="Rohde C."/>
            <person name="Rozas J."/>
            <person name="Rubenfield M.J."/>
            <person name="Ruiz A."/>
            <person name="Russo S."/>
            <person name="Salzberg S.L."/>
            <person name="Sanchez-Gracia A."/>
            <person name="Saranga D.J."/>
            <person name="Sato H."/>
            <person name="Schaeffer S.W."/>
            <person name="Schatz M.C."/>
            <person name="Schlenke T."/>
            <person name="Schwartz R."/>
            <person name="Segarra C."/>
            <person name="Singh R.S."/>
            <person name="Sirot L."/>
            <person name="Sirota M."/>
            <person name="Sisneros N.B."/>
            <person name="Smith C.D."/>
            <person name="Smith T.F."/>
            <person name="Spieth J."/>
            <person name="Stage D.E."/>
            <person name="Stark A."/>
            <person name="Stephan W."/>
            <person name="Strausberg R.L."/>
            <person name="Strempel S."/>
            <person name="Sturgill D."/>
            <person name="Sutton G."/>
            <person name="Sutton G.G."/>
            <person name="Tao W."/>
            <person name="Teichmann S."/>
            <person name="Tobari Y.N."/>
            <person name="Tomimura Y."/>
            <person name="Tsolas J.M."/>
            <person name="Valente V.L."/>
            <person name="Venter E."/>
            <person name="Venter J.C."/>
            <person name="Vicario S."/>
            <person name="Vieira F.G."/>
            <person name="Vilella A.J."/>
            <person name="Villasante A."/>
            <person name="Walenz B."/>
            <person name="Wang J."/>
            <person name="Wasserman M."/>
            <person name="Watts T."/>
            <person name="Wilson D."/>
            <person name="Wilson R.K."/>
            <person name="Wing R.A."/>
            <person name="Wolfner M.F."/>
            <person name="Wong A."/>
            <person name="Wong G.K."/>
            <person name="Wu C.I."/>
            <person name="Wu G."/>
            <person name="Yamamoto D."/>
            <person name="Yang H.P."/>
            <person name="Yang S.P."/>
            <person name="Yorke J.A."/>
            <person name="Yoshida K."/>
            <person name="Zdobnov E."/>
            <person name="Zhang P."/>
            <person name="Zhang Y."/>
            <person name="Zimin A.V."/>
            <person name="Baldwin J."/>
            <person name="Abdouelleil A."/>
            <person name="Abdulkadir J."/>
            <person name="Abebe A."/>
            <person name="Abera B."/>
            <person name="Abreu J."/>
            <person name="Acer S.C."/>
            <person name="Aftuck L."/>
            <person name="Alexander A."/>
            <person name="An P."/>
            <person name="Anderson E."/>
            <person name="Anderson S."/>
            <person name="Arachi H."/>
            <person name="Azer M."/>
            <person name="Bachantsang P."/>
            <person name="Barry A."/>
            <person name="Bayul T."/>
            <person name="Berlin A."/>
            <person name="Bessette D."/>
            <person name="Bloom T."/>
            <person name="Blye J."/>
            <person name="Boguslavskiy L."/>
            <person name="Bonnet C."/>
            <person name="Boukhgalter B."/>
            <person name="Bourzgui I."/>
            <person name="Brown A."/>
            <person name="Cahill P."/>
            <person name="Channer S."/>
            <person name="Cheshatsang Y."/>
            <person name="Chuda L."/>
            <person name="Citroen M."/>
            <person name="Collymore A."/>
            <person name="Cooke P."/>
            <person name="Costello M."/>
            <person name="D'Aco K."/>
            <person name="Daza R."/>
            <person name="De Haan G."/>
            <person name="DeGray S."/>
            <person name="DeMaso C."/>
            <person name="Dhargay N."/>
            <person name="Dooley K."/>
            <person name="Dooley E."/>
            <person name="Doricent M."/>
            <person name="Dorje P."/>
            <person name="Dorjee K."/>
            <person name="Dupes A."/>
            <person name="Elong R."/>
            <person name="Falk J."/>
            <person name="Farina A."/>
            <person name="Faro S."/>
            <person name="Ferguson D."/>
            <person name="Fisher S."/>
            <person name="Foley C.D."/>
            <person name="Franke A."/>
            <person name="Friedrich D."/>
            <person name="Gadbois L."/>
            <person name="Gearin G."/>
            <person name="Gearin C.R."/>
            <person name="Giannoukos G."/>
            <person name="Goode T."/>
            <person name="Graham J."/>
            <person name="Grandbois E."/>
            <person name="Grewal S."/>
            <person name="Gyaltsen K."/>
            <person name="Hafez N."/>
            <person name="Hagos B."/>
            <person name="Hall J."/>
            <person name="Henson C."/>
            <person name="Hollinger A."/>
            <person name="Honan T."/>
            <person name="Huard M.D."/>
            <person name="Hughes L."/>
            <person name="Hurhula B."/>
            <person name="Husby M.E."/>
            <person name="Kamat A."/>
            <person name="Kanga B."/>
            <person name="Kashin S."/>
            <person name="Khazanovich D."/>
            <person name="Kisner P."/>
            <person name="Lance K."/>
            <person name="Lara M."/>
            <person name="Lee W."/>
            <person name="Lennon N."/>
            <person name="Letendre F."/>
            <person name="LeVine R."/>
            <person name="Lipovsky A."/>
            <person name="Liu X."/>
            <person name="Liu J."/>
            <person name="Liu S."/>
            <person name="Lokyitsang T."/>
            <person name="Lokyitsang Y."/>
            <person name="Lubonja R."/>
            <person name="Lui A."/>
            <person name="MacDonald P."/>
            <person name="Magnisalis V."/>
            <person name="Maru K."/>
            <person name="Matthews C."/>
            <person name="McCusker W."/>
            <person name="McDonough S."/>
            <person name="Mehta T."/>
            <person name="Meldrim J."/>
            <person name="Meneus L."/>
            <person name="Mihai O."/>
            <person name="Mihalev A."/>
            <person name="Mihova T."/>
            <person name="Mittelman R."/>
            <person name="Mlenga V."/>
            <person name="Montmayeur A."/>
            <person name="Mulrain L."/>
            <person name="Navidi A."/>
            <person name="Naylor J."/>
            <person name="Negash T."/>
            <person name="Nguyen T."/>
            <person name="Nguyen N."/>
            <person name="Nicol R."/>
            <person name="Norbu C."/>
            <person name="Norbu N."/>
            <person name="Novod N."/>
            <person name="O'Neill B."/>
            <person name="Osman S."/>
            <person name="Markiewicz E."/>
            <person name="Oyono O.L."/>
            <person name="Patti C."/>
            <person name="Phunkhang P."/>
            <person name="Pierre F."/>
            <person name="Priest M."/>
            <person name="Raghuraman S."/>
            <person name="Rege F."/>
            <person name="Reyes R."/>
            <person name="Rise C."/>
            <person name="Rogov P."/>
            <person name="Ross K."/>
            <person name="Ryan E."/>
            <person name="Settipalli S."/>
            <person name="Shea T."/>
            <person name="Sherpa N."/>
            <person name="Shi L."/>
            <person name="Shih D."/>
            <person name="Sparrow T."/>
            <person name="Spaulding J."/>
            <person name="Stalker J."/>
            <person name="Stange-Thomann N."/>
            <person name="Stavropoulos S."/>
            <person name="Stone C."/>
            <person name="Strader C."/>
            <person name="Tesfaye S."/>
            <person name="Thomson T."/>
            <person name="Thoulutsang Y."/>
            <person name="Thoulutsang D."/>
            <person name="Topham K."/>
            <person name="Topping I."/>
            <person name="Tsamla T."/>
            <person name="Vassiliev H."/>
            <person name="Vo A."/>
            <person name="Wangchuk T."/>
            <person name="Wangdi T."/>
            <person name="Weiand M."/>
            <person name="Wilkinson J."/>
            <person name="Wilson A."/>
            <person name="Yadav S."/>
            <person name="Young G."/>
            <person name="Yu Q."/>
            <person name="Zembek L."/>
            <person name="Zhong D."/>
            <person name="Zimmer A."/>
            <person name="Zwirko Z."/>
            <person name="Jaffe D.B."/>
            <person name="Alvarez P."/>
            <person name="Brockman W."/>
            <person name="Butler J."/>
            <person name="Chin C."/>
            <person name="Gnerre S."/>
            <person name="Grabherr M."/>
            <person name="Kleber M."/>
            <person name="Mauceli E."/>
            <person name="MacCallum I."/>
        </authorList>
    </citation>
    <scope>NUCLEOTIDE SEQUENCE [LARGE SCALE GENOMIC DNA]</scope>
    <source>
        <strain evidence="19">TSC#15287-2541.00</strain>
        <strain evidence="20">Tucson 15287-2541.00</strain>
    </source>
</reference>
<feature type="disulfide bond" evidence="16">
    <location>
        <begin position="67"/>
        <end position="394"/>
    </location>
</feature>
<dbReference type="KEGG" id="dgr:6566000"/>
<dbReference type="STRING" id="7222.B4JNN0"/>
<keyword evidence="10" id="KW-0325">Glycoprotein</keyword>
<reference evidence="18" key="5">
    <citation type="journal article" date="2023" name="MicroPubl. Biol.">
        <title>Drosophila grimshawi - Mipp2.</title>
        <authorList>
            <person name="Myers A."/>
            <person name="Mwangi B."/>
            <person name="Razlansari R."/>
            <person name="Knutson A.L."/>
            <person name="Tsotakos N."/>
            <person name="Wolfe C."/>
            <person name="Rele C.P."/>
        </authorList>
    </citation>
    <scope>NUCLEOTIDE SEQUENCE</scope>
</reference>
<evidence type="ECO:0000256" key="12">
    <source>
        <dbReference type="ARBA" id="ARBA00043668"/>
    </source>
</evidence>
<keyword evidence="7 17" id="KW-0732">Signal</keyword>
<evidence type="ECO:0000313" key="19">
    <source>
        <dbReference type="EMBL" id="EDV92323.1"/>
    </source>
</evidence>
<dbReference type="Pfam" id="PF00328">
    <property type="entry name" value="His_Phos_2"/>
    <property type="match status" value="1"/>
</dbReference>
<evidence type="ECO:0000256" key="14">
    <source>
        <dbReference type="ARBA" id="ARBA00043691"/>
    </source>
</evidence>
<evidence type="ECO:0000256" key="3">
    <source>
        <dbReference type="ARBA" id="ARBA00012976"/>
    </source>
</evidence>
<accession>B4JNN0</accession>
<evidence type="ECO:0000256" key="13">
    <source>
        <dbReference type="ARBA" id="ARBA00043671"/>
    </source>
</evidence>